<evidence type="ECO:0000259" key="9">
    <source>
        <dbReference type="Pfam" id="PF10568"/>
    </source>
</evidence>
<evidence type="ECO:0000313" key="11">
    <source>
        <dbReference type="EMBL" id="CDW28064.1"/>
    </source>
</evidence>
<dbReference type="GO" id="GO:0001401">
    <property type="term" value="C:SAM complex"/>
    <property type="evidence" value="ECO:0007669"/>
    <property type="project" value="InterPro"/>
</dbReference>
<feature type="transmembrane region" description="Helical" evidence="8">
    <location>
        <begin position="279"/>
        <end position="300"/>
    </location>
</feature>
<evidence type="ECO:0000256" key="3">
    <source>
        <dbReference type="ARBA" id="ARBA00022448"/>
    </source>
</evidence>
<keyword evidence="3" id="KW-0813">Transport</keyword>
<dbReference type="AlphaFoldDB" id="A0A0K2TPW7"/>
<proteinExistence type="inferred from homology"/>
<dbReference type="InterPro" id="IPR036282">
    <property type="entry name" value="Glutathione-S-Trfase_C_sf"/>
</dbReference>
<dbReference type="Pfam" id="PF10568">
    <property type="entry name" value="Tom37"/>
    <property type="match status" value="1"/>
</dbReference>
<keyword evidence="4" id="KW-1000">Mitochondrion outer membrane</keyword>
<keyword evidence="8" id="KW-0812">Transmembrane</keyword>
<protein>
    <submittedName>
        <fullName evidence="11">Metaxin1like [Nasonia vitripennis]</fullName>
    </submittedName>
</protein>
<evidence type="ECO:0000256" key="6">
    <source>
        <dbReference type="ARBA" id="ARBA00023128"/>
    </source>
</evidence>
<dbReference type="InterPro" id="IPR019564">
    <property type="entry name" value="Sam37/metaxin_N"/>
</dbReference>
<comment type="similarity">
    <text evidence="2">Belongs to the metaxin family.</text>
</comment>
<dbReference type="OrthoDB" id="5835136at2759"/>
<reference evidence="11" key="1">
    <citation type="submission" date="2014-05" db="EMBL/GenBank/DDBJ databases">
        <authorList>
            <person name="Chronopoulou M."/>
        </authorList>
    </citation>
    <scope>NUCLEOTIDE SEQUENCE</scope>
    <source>
        <tissue evidence="11">Whole organism</tissue>
    </source>
</reference>
<comment type="subcellular location">
    <subcellularLocation>
        <location evidence="1">Mitochondrion outer membrane</location>
    </subcellularLocation>
</comment>
<feature type="domain" description="Mitochondrial outer membrane transport complex Sam37/metaxin N-terminal" evidence="9">
    <location>
        <begin position="23"/>
        <end position="144"/>
    </location>
</feature>
<keyword evidence="6" id="KW-0496">Mitochondrion</keyword>
<dbReference type="SUPFAM" id="SSF47616">
    <property type="entry name" value="GST C-terminal domain-like"/>
    <property type="match status" value="1"/>
</dbReference>
<evidence type="ECO:0000256" key="2">
    <source>
        <dbReference type="ARBA" id="ARBA00009170"/>
    </source>
</evidence>
<sequence>MTDRVTLHIYSPAWGLPSFDRACLEMLTLCRINGFSIDVKESNNPFRTPEGRLPALYFGREGSPLTGFREVRSRLETLNFNSDYNLEEKQINERGLIENYVETALKPALEYLFWINPEVHGHVVRPLYSSKIPFPFGSYYLPKYHKEAIDYISVLYNVHHDDLEHGDSSVQTRANFKAQECLDFLTHRLAEKEFIFGKSPSSLDALVYSYLAPIAKIPLDSHPLGVYMKENCENLIKFVDRITTNYYHEIKSEYEKKKKEESLKQQSEMEILFYSKTNAFFSLCFASISMLGFAYHAGYFGR</sequence>
<evidence type="ECO:0000256" key="4">
    <source>
        <dbReference type="ARBA" id="ARBA00022787"/>
    </source>
</evidence>
<keyword evidence="8" id="KW-1133">Transmembrane helix</keyword>
<dbReference type="GO" id="GO:0015031">
    <property type="term" value="P:protein transport"/>
    <property type="evidence" value="ECO:0007669"/>
    <property type="project" value="UniProtKB-KW"/>
</dbReference>
<evidence type="ECO:0000259" key="10">
    <source>
        <dbReference type="Pfam" id="PF17171"/>
    </source>
</evidence>
<feature type="domain" description="Metaxin glutathione S-transferase" evidence="10">
    <location>
        <begin position="178"/>
        <end position="242"/>
    </location>
</feature>
<evidence type="ECO:0000256" key="7">
    <source>
        <dbReference type="ARBA" id="ARBA00023136"/>
    </source>
</evidence>
<evidence type="ECO:0000256" key="8">
    <source>
        <dbReference type="SAM" id="Phobius"/>
    </source>
</evidence>
<keyword evidence="5" id="KW-0653">Protein transport</keyword>
<dbReference type="InterPro" id="IPR050931">
    <property type="entry name" value="Mito_Protein_Transport_Metaxin"/>
</dbReference>
<keyword evidence="7 8" id="KW-0472">Membrane</keyword>
<dbReference type="PANTHER" id="PTHR12289:SF41">
    <property type="entry name" value="FAILED AXON CONNECTIONS-RELATED"/>
    <property type="match status" value="1"/>
</dbReference>
<name>A0A0K2TPW7_LEPSM</name>
<accession>A0A0K2TPW7</accession>
<dbReference type="InterPro" id="IPR033468">
    <property type="entry name" value="Metaxin_GST"/>
</dbReference>
<dbReference type="PANTHER" id="PTHR12289">
    <property type="entry name" value="METAXIN RELATED"/>
    <property type="match status" value="1"/>
</dbReference>
<evidence type="ECO:0000256" key="1">
    <source>
        <dbReference type="ARBA" id="ARBA00004294"/>
    </source>
</evidence>
<evidence type="ECO:0000256" key="5">
    <source>
        <dbReference type="ARBA" id="ARBA00022927"/>
    </source>
</evidence>
<dbReference type="EMBL" id="HACA01010703">
    <property type="protein sequence ID" value="CDW28064.1"/>
    <property type="molecule type" value="Transcribed_RNA"/>
</dbReference>
<dbReference type="Pfam" id="PF17171">
    <property type="entry name" value="GST_C_6"/>
    <property type="match status" value="1"/>
</dbReference>
<dbReference type="GO" id="GO:0007005">
    <property type="term" value="P:mitochondrion organization"/>
    <property type="evidence" value="ECO:0007669"/>
    <property type="project" value="TreeGrafter"/>
</dbReference>
<organism evidence="11">
    <name type="scientific">Lepeophtheirus salmonis</name>
    <name type="common">Salmon louse</name>
    <name type="synonym">Caligus salmonis</name>
    <dbReference type="NCBI Taxonomy" id="72036"/>
    <lineage>
        <taxon>Eukaryota</taxon>
        <taxon>Metazoa</taxon>
        <taxon>Ecdysozoa</taxon>
        <taxon>Arthropoda</taxon>
        <taxon>Crustacea</taxon>
        <taxon>Multicrustacea</taxon>
        <taxon>Hexanauplia</taxon>
        <taxon>Copepoda</taxon>
        <taxon>Siphonostomatoida</taxon>
        <taxon>Caligidae</taxon>
        <taxon>Lepeophtheirus</taxon>
    </lineage>
</organism>